<comment type="similarity">
    <text evidence="3 9">Belongs to the inositol monophosphatase superfamily.</text>
</comment>
<proteinExistence type="inferred from homology"/>
<evidence type="ECO:0000313" key="11">
    <source>
        <dbReference type="Proteomes" id="UP000006334"/>
    </source>
</evidence>
<keyword evidence="6" id="KW-0889">Transcription antitermination</keyword>
<dbReference type="SUPFAM" id="SSF56655">
    <property type="entry name" value="Carbohydrate phosphatase"/>
    <property type="match status" value="1"/>
</dbReference>
<dbReference type="Proteomes" id="UP000006334">
    <property type="component" value="Unassembled WGS sequence"/>
</dbReference>
<dbReference type="EC" id="3.1.3.25" evidence="9"/>
<comment type="catalytic activity">
    <reaction evidence="1 9">
        <text>a myo-inositol phosphate + H2O = myo-inositol + phosphate</text>
        <dbReference type="Rhea" id="RHEA:24056"/>
        <dbReference type="ChEBI" id="CHEBI:15377"/>
        <dbReference type="ChEBI" id="CHEBI:17268"/>
        <dbReference type="ChEBI" id="CHEBI:43474"/>
        <dbReference type="ChEBI" id="CHEBI:84139"/>
        <dbReference type="EC" id="3.1.3.25"/>
    </reaction>
</comment>
<dbReference type="RefSeq" id="WP_008843729.1">
    <property type="nucleotide sequence ID" value="NZ_BAEN01000025.1"/>
</dbReference>
<feature type="binding site" evidence="8">
    <location>
        <position position="90"/>
    </location>
    <ligand>
        <name>Mg(2+)</name>
        <dbReference type="ChEBI" id="CHEBI:18420"/>
        <label>2</label>
    </ligand>
</feature>
<dbReference type="PANTHER" id="PTHR20854:SF4">
    <property type="entry name" value="INOSITOL-1-MONOPHOSPHATASE-RELATED"/>
    <property type="match status" value="1"/>
</dbReference>
<comment type="caution">
    <text evidence="10">The sequence shown here is derived from an EMBL/GenBank/DDBJ whole genome shotgun (WGS) entry which is preliminary data.</text>
</comment>
<dbReference type="PRINTS" id="PR00377">
    <property type="entry name" value="IMPHPHTASES"/>
</dbReference>
<dbReference type="PROSITE" id="PS00629">
    <property type="entry name" value="IMP_1"/>
    <property type="match status" value="1"/>
</dbReference>
<evidence type="ECO:0000256" key="8">
    <source>
        <dbReference type="PIRSR" id="PIRSR600760-2"/>
    </source>
</evidence>
<dbReference type="GO" id="GO:0046872">
    <property type="term" value="F:metal ion binding"/>
    <property type="evidence" value="ECO:0007669"/>
    <property type="project" value="UniProtKB-KW"/>
</dbReference>
<evidence type="ECO:0000256" key="5">
    <source>
        <dbReference type="ARBA" id="ARBA00022801"/>
    </source>
</evidence>
<dbReference type="GO" id="GO:0031564">
    <property type="term" value="P:transcription antitermination"/>
    <property type="evidence" value="ECO:0007669"/>
    <property type="project" value="UniProtKB-KW"/>
</dbReference>
<evidence type="ECO:0000256" key="4">
    <source>
        <dbReference type="ARBA" id="ARBA00022723"/>
    </source>
</evidence>
<evidence type="ECO:0000256" key="1">
    <source>
        <dbReference type="ARBA" id="ARBA00001033"/>
    </source>
</evidence>
<dbReference type="GO" id="GO:0006020">
    <property type="term" value="P:inositol metabolic process"/>
    <property type="evidence" value="ECO:0007669"/>
    <property type="project" value="TreeGrafter"/>
</dbReference>
<name>K6Y6R9_9ALTE</name>
<evidence type="ECO:0000256" key="6">
    <source>
        <dbReference type="ARBA" id="ARBA00022814"/>
    </source>
</evidence>
<dbReference type="GO" id="GO:0007165">
    <property type="term" value="P:signal transduction"/>
    <property type="evidence" value="ECO:0007669"/>
    <property type="project" value="TreeGrafter"/>
</dbReference>
<evidence type="ECO:0000256" key="2">
    <source>
        <dbReference type="ARBA" id="ARBA00001946"/>
    </source>
</evidence>
<dbReference type="Pfam" id="PF00459">
    <property type="entry name" value="Inositol_P"/>
    <property type="match status" value="1"/>
</dbReference>
<keyword evidence="5 9" id="KW-0378">Hydrolase</keyword>
<dbReference type="GO" id="GO:0008934">
    <property type="term" value="F:inositol monophosphate 1-phosphatase activity"/>
    <property type="evidence" value="ECO:0007669"/>
    <property type="project" value="InterPro"/>
</dbReference>
<keyword evidence="4 8" id="KW-0479">Metal-binding</keyword>
<reference evidence="10 11" key="1">
    <citation type="journal article" date="2017" name="Antonie Van Leeuwenhoek">
        <title>Rhizobium rhizosphaerae sp. nov., a novel species isolated from rice rhizosphere.</title>
        <authorList>
            <person name="Zhao J.J."/>
            <person name="Zhang J."/>
            <person name="Zhang R.J."/>
            <person name="Zhang C.W."/>
            <person name="Yin H.Q."/>
            <person name="Zhang X.X."/>
        </authorList>
    </citation>
    <scope>NUCLEOTIDE SEQUENCE [LARGE SCALE GENOMIC DNA]</scope>
    <source>
        <strain evidence="10 11">E3</strain>
    </source>
</reference>
<feature type="binding site" evidence="8">
    <location>
        <position position="91"/>
    </location>
    <ligand>
        <name>Mg(2+)</name>
        <dbReference type="ChEBI" id="CHEBI:18420"/>
        <label>1</label>
        <note>catalytic</note>
    </ligand>
</feature>
<dbReference type="eggNOG" id="COG0483">
    <property type="taxonomic scope" value="Bacteria"/>
</dbReference>
<feature type="binding site" evidence="8">
    <location>
        <position position="214"/>
    </location>
    <ligand>
        <name>Mg(2+)</name>
        <dbReference type="ChEBI" id="CHEBI:18420"/>
        <label>1</label>
        <note>catalytic</note>
    </ligand>
</feature>
<dbReference type="PANTHER" id="PTHR20854">
    <property type="entry name" value="INOSITOL MONOPHOSPHATASE"/>
    <property type="match status" value="1"/>
</dbReference>
<evidence type="ECO:0000313" key="10">
    <source>
        <dbReference type="EMBL" id="GAC13912.1"/>
    </source>
</evidence>
<evidence type="ECO:0000256" key="9">
    <source>
        <dbReference type="RuleBase" id="RU364068"/>
    </source>
</evidence>
<evidence type="ECO:0000256" key="7">
    <source>
        <dbReference type="ARBA" id="ARBA00022842"/>
    </source>
</evidence>
<accession>K6Y6R9</accession>
<dbReference type="AlphaFoldDB" id="K6Y6R9"/>
<dbReference type="STRING" id="1127673.GLIP_1271"/>
<dbReference type="InterPro" id="IPR033942">
    <property type="entry name" value="IMPase"/>
</dbReference>
<dbReference type="Gene3D" id="3.30.540.10">
    <property type="entry name" value="Fructose-1,6-Bisphosphatase, subunit A, domain 1"/>
    <property type="match status" value="1"/>
</dbReference>
<dbReference type="OrthoDB" id="9785695at2"/>
<gene>
    <name evidence="10" type="primary">suhB</name>
    <name evidence="10" type="ORF">GLIP_1271</name>
</gene>
<keyword evidence="11" id="KW-1185">Reference proteome</keyword>
<evidence type="ECO:0000256" key="3">
    <source>
        <dbReference type="ARBA" id="ARBA00009759"/>
    </source>
</evidence>
<keyword evidence="6" id="KW-0804">Transcription</keyword>
<keyword evidence="6" id="KW-0805">Transcription regulation</keyword>
<dbReference type="InterPro" id="IPR020583">
    <property type="entry name" value="Inositol_monoP_metal-BS"/>
</dbReference>
<dbReference type="EMBL" id="BAEN01000025">
    <property type="protein sequence ID" value="GAC13912.1"/>
    <property type="molecule type" value="Genomic_DNA"/>
</dbReference>
<comment type="cofactor">
    <cofactor evidence="2 8 9">
        <name>Mg(2+)</name>
        <dbReference type="ChEBI" id="CHEBI:18420"/>
    </cofactor>
</comment>
<feature type="binding site" evidence="8">
    <location>
        <position position="70"/>
    </location>
    <ligand>
        <name>Mg(2+)</name>
        <dbReference type="ChEBI" id="CHEBI:18420"/>
        <label>1</label>
        <note>catalytic</note>
    </ligand>
</feature>
<dbReference type="InterPro" id="IPR020550">
    <property type="entry name" value="Inositol_monophosphatase_CS"/>
</dbReference>
<sequence>MSDIAQRLEFACDTARKAGQLAFGYFSNLSSLTVVSKGIQDMASEADVNTENLIRAAIAKQYPNDDFFGEESSDTYQAKQGCGVWVVDPIDGTQPFINGIRSWCISISYIENDQIIIGVIYDPCADEMFAASLGHGATLNGKPMKTSAAKSVAEGLISIGYSNRVTPAATLDPLKRLMMQQGMFHRSGSGALSLAYVAAGRLLGYFEPHMNIWDCAAGMLLITEAGGQTYDCLQTDNYLISGSVVIGAADGVYAQLLNIVEG</sequence>
<protein>
    <recommendedName>
        <fullName evidence="9">Inositol-1-monophosphatase</fullName>
        <ecNumber evidence="9">3.1.3.25</ecNumber>
    </recommendedName>
</protein>
<dbReference type="Gene3D" id="3.40.190.80">
    <property type="match status" value="1"/>
</dbReference>
<feature type="binding site" evidence="8">
    <location>
        <position position="88"/>
    </location>
    <ligand>
        <name>Mg(2+)</name>
        <dbReference type="ChEBI" id="CHEBI:18420"/>
        <label>1</label>
        <note>catalytic</note>
    </ligand>
</feature>
<dbReference type="FunFam" id="3.30.540.10:FF:000003">
    <property type="entry name" value="Inositol-1-monophosphatase"/>
    <property type="match status" value="1"/>
</dbReference>
<organism evidence="10 11">
    <name type="scientific">Aliiglaciecola lipolytica E3</name>
    <dbReference type="NCBI Taxonomy" id="1127673"/>
    <lineage>
        <taxon>Bacteria</taxon>
        <taxon>Pseudomonadati</taxon>
        <taxon>Pseudomonadota</taxon>
        <taxon>Gammaproteobacteria</taxon>
        <taxon>Alteromonadales</taxon>
        <taxon>Alteromonadaceae</taxon>
        <taxon>Aliiglaciecola</taxon>
    </lineage>
</organism>
<dbReference type="InterPro" id="IPR000760">
    <property type="entry name" value="Inositol_monophosphatase-like"/>
</dbReference>
<keyword evidence="7 8" id="KW-0460">Magnesium</keyword>
<dbReference type="PROSITE" id="PS00630">
    <property type="entry name" value="IMP_2"/>
    <property type="match status" value="1"/>
</dbReference>
<dbReference type="GO" id="GO:0046854">
    <property type="term" value="P:phosphatidylinositol phosphate biosynthetic process"/>
    <property type="evidence" value="ECO:0007669"/>
    <property type="project" value="InterPro"/>
</dbReference>
<dbReference type="CDD" id="cd01639">
    <property type="entry name" value="IMPase"/>
    <property type="match status" value="1"/>
</dbReference>